<keyword evidence="3" id="KW-1185">Reference proteome</keyword>
<sequence length="515" mass="61686">MELKLKYIKRMQKQLDNLNVNYWEQHGILIKNNWQLFVEMGKWLVLIYNQNQLRKQIQKEFLINQFESHLKMMENIFHQIMQLRIVEYVKLMMYNQRNSEVQVNQILKEDQYKQYLKSLEILQIQFHEISDILGEEWIETFRIQYIFEESKNVKWSPDGIILAIQQDNKITVYLRQNYKWYSKRSFKFEKLIDYTFIENNTLVVFNDNNMNIFWLNYHINNTSIGNYFTTFILLLIKSGGTLSIFDIVNQLGKVKLNIDCAHKLICYTDQQKDVIFCHTIFIVHETESDKIVDKRVLLINIISALTKKGDQIILHSRFGEKFIYDQSQEESLNEFDLANKEQNVYDIKIQQHNEWLACLKSNSRLTLNNLLVSNECTSFAFFDHFLAFTINATDQFHNLYILDLHKPITIDKKSLKVLKILAIVSQIDLLFQIPRGNLETTAPRVMALHLCKQLYDNKQYKTCFENIRKNKLDMNLMFDFSGEIIFKSQNNYQNNIYNSLFNLQIMKQVLNFHMY</sequence>
<dbReference type="GO" id="GO:0033588">
    <property type="term" value="C:elongator holoenzyme complex"/>
    <property type="evidence" value="ECO:0007669"/>
    <property type="project" value="InterPro"/>
</dbReference>
<dbReference type="PANTHER" id="PTHR12747">
    <property type="entry name" value="ELONGATOR COMPLEX PROTEIN 1"/>
    <property type="match status" value="1"/>
</dbReference>
<evidence type="ECO:0000259" key="1">
    <source>
        <dbReference type="Pfam" id="PF04762"/>
    </source>
</evidence>
<comment type="caution">
    <text evidence="2">The sequence shown here is derived from an EMBL/GenBank/DDBJ whole genome shotgun (WGS) entry which is preliminary data.</text>
</comment>
<evidence type="ECO:0000313" key="2">
    <source>
        <dbReference type="EMBL" id="CAD8174549.1"/>
    </source>
</evidence>
<dbReference type="GO" id="GO:0002926">
    <property type="term" value="P:tRNA wobble base 5-methoxycarbonylmethyl-2-thiouridinylation"/>
    <property type="evidence" value="ECO:0007669"/>
    <property type="project" value="TreeGrafter"/>
</dbReference>
<reference evidence="2" key="1">
    <citation type="submission" date="2021-01" db="EMBL/GenBank/DDBJ databases">
        <authorList>
            <consortium name="Genoscope - CEA"/>
            <person name="William W."/>
        </authorList>
    </citation>
    <scope>NUCLEOTIDE SEQUENCE</scope>
</reference>
<dbReference type="PANTHER" id="PTHR12747:SF0">
    <property type="entry name" value="ELONGATOR COMPLEX PROTEIN 1"/>
    <property type="match status" value="1"/>
</dbReference>
<dbReference type="InterPro" id="IPR006849">
    <property type="entry name" value="Elp1"/>
</dbReference>
<dbReference type="Pfam" id="PF04762">
    <property type="entry name" value="Beta-prop_ELP1_1st"/>
    <property type="match status" value="1"/>
</dbReference>
<gene>
    <name evidence="2" type="ORF">PPENT_87.1.T0610161</name>
</gene>
<organism evidence="2 3">
    <name type="scientific">Paramecium pentaurelia</name>
    <dbReference type="NCBI Taxonomy" id="43138"/>
    <lineage>
        <taxon>Eukaryota</taxon>
        <taxon>Sar</taxon>
        <taxon>Alveolata</taxon>
        <taxon>Ciliophora</taxon>
        <taxon>Intramacronucleata</taxon>
        <taxon>Oligohymenophorea</taxon>
        <taxon>Peniculida</taxon>
        <taxon>Parameciidae</taxon>
        <taxon>Paramecium</taxon>
    </lineage>
</organism>
<evidence type="ECO:0000313" key="3">
    <source>
        <dbReference type="Proteomes" id="UP000689195"/>
    </source>
</evidence>
<dbReference type="InterPro" id="IPR056164">
    <property type="entry name" value="Beta-prop_ELP1_1st"/>
</dbReference>
<dbReference type="GO" id="GO:0000049">
    <property type="term" value="F:tRNA binding"/>
    <property type="evidence" value="ECO:0007669"/>
    <property type="project" value="TreeGrafter"/>
</dbReference>
<dbReference type="OrthoDB" id="40048at2759"/>
<dbReference type="EMBL" id="CAJJDO010000061">
    <property type="protein sequence ID" value="CAD8174549.1"/>
    <property type="molecule type" value="Genomic_DNA"/>
</dbReference>
<protein>
    <recommendedName>
        <fullName evidence="1">ELP1 first N-terminal beta-propeller domain-containing protein</fullName>
    </recommendedName>
</protein>
<proteinExistence type="predicted"/>
<name>A0A8S1VF75_9CILI</name>
<dbReference type="Proteomes" id="UP000689195">
    <property type="component" value="Unassembled WGS sequence"/>
</dbReference>
<feature type="domain" description="ELP1 first N-terminal beta-propeller" evidence="1">
    <location>
        <begin position="147"/>
        <end position="190"/>
    </location>
</feature>
<accession>A0A8S1VF75</accession>
<dbReference type="AlphaFoldDB" id="A0A8S1VF75"/>
<dbReference type="GO" id="GO:0005829">
    <property type="term" value="C:cytosol"/>
    <property type="evidence" value="ECO:0007669"/>
    <property type="project" value="TreeGrafter"/>
</dbReference>